<name>A0AAN9Y9S9_9HEMI</name>
<feature type="signal peptide" evidence="5">
    <location>
        <begin position="1"/>
        <end position="31"/>
    </location>
</feature>
<comment type="caution">
    <text evidence="7">The sequence shown here is derived from an EMBL/GenBank/DDBJ whole genome shotgun (WGS) entry which is preliminary data.</text>
</comment>
<proteinExistence type="predicted"/>
<organism evidence="7 8">
    <name type="scientific">Parthenolecanium corni</name>
    <dbReference type="NCBI Taxonomy" id="536013"/>
    <lineage>
        <taxon>Eukaryota</taxon>
        <taxon>Metazoa</taxon>
        <taxon>Ecdysozoa</taxon>
        <taxon>Arthropoda</taxon>
        <taxon>Hexapoda</taxon>
        <taxon>Insecta</taxon>
        <taxon>Pterygota</taxon>
        <taxon>Neoptera</taxon>
        <taxon>Paraneoptera</taxon>
        <taxon>Hemiptera</taxon>
        <taxon>Sternorrhyncha</taxon>
        <taxon>Coccoidea</taxon>
        <taxon>Coccidae</taxon>
        <taxon>Parthenolecanium</taxon>
    </lineage>
</organism>
<dbReference type="InterPro" id="IPR037517">
    <property type="entry name" value="HDAG_dom"/>
</dbReference>
<dbReference type="InterPro" id="IPR059157">
    <property type="entry name" value="WDR36-Utp21_N"/>
</dbReference>
<dbReference type="PROSITE" id="PS50082">
    <property type="entry name" value="WD_REPEATS_2"/>
    <property type="match status" value="3"/>
</dbReference>
<keyword evidence="2" id="KW-0677">Repeat</keyword>
<feature type="region of interest" description="Disordered" evidence="4">
    <location>
        <begin position="1839"/>
        <end position="1890"/>
    </location>
</feature>
<dbReference type="InterPro" id="IPR019775">
    <property type="entry name" value="WD40_repeat_CS"/>
</dbReference>
<evidence type="ECO:0000256" key="3">
    <source>
        <dbReference type="PROSITE-ProRule" id="PRU00221"/>
    </source>
</evidence>
<dbReference type="InterPro" id="IPR056557">
    <property type="entry name" value="NELF-A_N"/>
</dbReference>
<dbReference type="SMART" id="SM00320">
    <property type="entry name" value="WD40"/>
    <property type="match status" value="10"/>
</dbReference>
<dbReference type="PANTHER" id="PTHR22840:SF12">
    <property type="entry name" value="WD REPEAT-CONTAINING PROTEIN 36"/>
    <property type="match status" value="1"/>
</dbReference>
<accession>A0AAN9Y9S9</accession>
<dbReference type="FunFam" id="2.130.10.10:FF:000109">
    <property type="entry name" value="WD repeat domain 36"/>
    <property type="match status" value="1"/>
</dbReference>
<evidence type="ECO:0000313" key="8">
    <source>
        <dbReference type="Proteomes" id="UP001367676"/>
    </source>
</evidence>
<dbReference type="Gene3D" id="3.30.450.20">
    <property type="entry name" value="PAS domain"/>
    <property type="match status" value="1"/>
</dbReference>
<dbReference type="Pfam" id="PF04192">
    <property type="entry name" value="Utp21"/>
    <property type="match status" value="1"/>
</dbReference>
<dbReference type="GO" id="GO:0034388">
    <property type="term" value="C:Pwp2p-containing subcomplex of 90S preribosome"/>
    <property type="evidence" value="ECO:0007669"/>
    <property type="project" value="TreeGrafter"/>
</dbReference>
<dbReference type="Pfam" id="PF25168">
    <property type="entry name" value="Beta-prop_WDR36-Utp21_2nd"/>
    <property type="match status" value="1"/>
</dbReference>
<feature type="compositionally biased region" description="Pro residues" evidence="4">
    <location>
        <begin position="2011"/>
        <end position="2021"/>
    </location>
</feature>
<dbReference type="InterPro" id="IPR054714">
    <property type="entry name" value="GPR158_179_extracellular"/>
</dbReference>
<evidence type="ECO:0000313" key="7">
    <source>
        <dbReference type="EMBL" id="KAK7603032.1"/>
    </source>
</evidence>
<feature type="region of interest" description="Disordered" evidence="4">
    <location>
        <begin position="1929"/>
        <end position="2024"/>
    </location>
</feature>
<evidence type="ECO:0000256" key="5">
    <source>
        <dbReference type="SAM" id="SignalP"/>
    </source>
</evidence>
<evidence type="ECO:0000256" key="1">
    <source>
        <dbReference type="ARBA" id="ARBA00022574"/>
    </source>
</evidence>
<dbReference type="GO" id="GO:0032040">
    <property type="term" value="C:small-subunit processome"/>
    <property type="evidence" value="ECO:0007669"/>
    <property type="project" value="InterPro"/>
</dbReference>
<dbReference type="InterPro" id="IPR036322">
    <property type="entry name" value="WD40_repeat_dom_sf"/>
</dbReference>
<dbReference type="PROSITE" id="PS50294">
    <property type="entry name" value="WD_REPEATS_REGION"/>
    <property type="match status" value="3"/>
</dbReference>
<gene>
    <name evidence="7" type="ORF">V9T40_003031</name>
</gene>
<dbReference type="Gene3D" id="2.130.10.10">
    <property type="entry name" value="YVTN repeat-like/Quinoprotein amine dehydrogenase"/>
    <property type="match status" value="2"/>
</dbReference>
<dbReference type="Proteomes" id="UP001367676">
    <property type="component" value="Unassembled WGS sequence"/>
</dbReference>
<dbReference type="Pfam" id="PF22572">
    <property type="entry name" value="GPR158_179_EC"/>
    <property type="match status" value="2"/>
</dbReference>
<dbReference type="Pfam" id="PF23553">
    <property type="entry name" value="NELF-A_N"/>
    <property type="match status" value="1"/>
</dbReference>
<dbReference type="SUPFAM" id="SSF50978">
    <property type="entry name" value="WD40 repeat-like"/>
    <property type="match status" value="2"/>
</dbReference>
<feature type="compositionally biased region" description="Polar residues" evidence="4">
    <location>
        <begin position="1948"/>
        <end position="1961"/>
    </location>
</feature>
<feature type="compositionally biased region" description="Polar residues" evidence="4">
    <location>
        <begin position="1993"/>
        <end position="2006"/>
    </location>
</feature>
<keyword evidence="5" id="KW-0732">Signal</keyword>
<feature type="compositionally biased region" description="Polar residues" evidence="4">
    <location>
        <begin position="1873"/>
        <end position="1883"/>
    </location>
</feature>
<feature type="repeat" description="WD" evidence="3">
    <location>
        <begin position="1063"/>
        <end position="1094"/>
    </location>
</feature>
<feature type="chain" id="PRO_5042866466" description="HDAg domain-containing protein" evidence="5">
    <location>
        <begin position="32"/>
        <end position="2223"/>
    </location>
</feature>
<dbReference type="PANTHER" id="PTHR22840">
    <property type="entry name" value="WD REPEAT-CONTAINING PROTEIN 36"/>
    <property type="match status" value="1"/>
</dbReference>
<protein>
    <recommendedName>
        <fullName evidence="6">HDAg domain-containing protein</fullName>
    </recommendedName>
</protein>
<sequence length="2223" mass="251778">MICRSSTMGSFCYSVLIAFIFVFSKHSIVDGQYEWQVKDAFDEIRMKLDKVNAHNCRIQHMEDLVLPEDTVSHKPEIKDITVNPVFPNRTALVHIHNLALSRAFFFSYILQARFIRPAINDTYDPGMMYYFLSTVADVAANPYINASGVYFSPNMSYSSSYRGYFNKTFPRFAPRTFREDDFNDPIHLERISTMNTFSAQDLGGFPLDRESEDYTRSYKTMNDWYREWLPDDPQTRHDTKTTYQVEIRYANNTNETFTFHGPPGADEARSPVQFIRPYFDCGRSNKWLVAAVSPVADIYPRHTGFRHVEFPRYTAAIVIELDYDRIDINQCPASPGNNKPNRFADTARCKNETTECEPLHGWGFRRGGYQCRCNPGYRLPSVVRRPYLGEIIERATAEQYYNMFDCLKIGWIHKYPVQWQKATPVMKEKYMERYREYKNYSRGAGSVHDAHMNVHEVIKFIRSVREDTCSNFTAEQLRLTGDFGFGAQEFFANQARMAVRLSNFISAFLQISDPNEVYSEKRVADKPLTEDQMIAETLSLVASDFKIVSAGTYWDINKFTNRTLFAPFAHKQIEGPDRGGHKFKIEDLARLNKPNEVYTNAEFFKVLKQRWSTNFDSLEKNYVKMKIRYNESGIYLKKFEHYPTYYKAANLNQGYWSAPYFDCKGPSKKWLIHYSVPFFGYDSLKYKLEFKGVVSVAMDLLTMDINQCSGPYYESNKYRNTHKCDQQTSYCVPILGRLYETGGYKCECLQGYEYPFEDPITYFDGQLMEAEFINIVNDQPTRFDMFQCRLAGASKAVMESKIFVRNRVLGYVSNSVPVKTRYIRKRKENVIVTCVGKSFYTWSSSNFRLLSVSPQHDAEIHCLEGDTFLLYTASGSIVQAWRRGVELKHTYKSSSQTPVHLLLPFGPHLLGVDESNLLSVWDIATEDLYLELNFAADSFQITAICHPQTYVNKILIGSKQGALQLWNLNSSKLVYSFIGWESPVTVLAQSPAIDVVGVGMQSGKIILHNIKFDETVMTFIQDWGPVTRLSFCTDNTPIMASGSDLGHIVFWHLEERKVISQLLNAHDEAVCGLEYLPSEQLIVSSSSDNSLKMWLFDVAQSSAHLLRNRQGHKAPPSLIRFHGALGYYILSGDSDGYLRAFNTETEIANKSLGRALKQRTKRVLEKGVNADEDEELLTSKVLPIVYFTAETTREKEWDSIAALHRDKGFISTWSFDKCKFGKFVGRRKQKLVNAVTSKITATSVFVTHCGNFVIIGYSSGTVDKFNIQSGISRGTFGRQKAHKGWVTGLFVNNVNNFMVSGGTDGLIKFWPFQVYKKPPFARLQVGHPVTFMRSHNESSLVAVALQNYSIIIVDADCRSIIRKFIAHSGELTDLCYSPDCRWLVSASMDSTLKTWDIPSGRCIDSITLEKPCVSVTFSPTAACIATAHVDCLGVTLWSNRCLFSLISLDPVKPAKSHLKTIVDVSLADSLLTYSNDDNQAITHSWQNILSVETIRERNRLKEPPKVPVEAPFILPIIPALNLKFDLSEEMKDKDTKHDRFLNPEKLTSSTLFAKMLAKSENEADYEAAIEKLKSLSLLAITFEISSLSPDHGGSLVHLLKFVEMLKVMFKSRRCFEVASSFLAQFLKAHSSLCMNECDLVAAIETLSQLHDECWSHLENKLVYDMSICKFFMDAVMANVRDSDTSLWLHNKLGTSNDSWTGGSICSQLNSEWRSELEEILEVAQVDSDRWVSVLAEILRNFPNSSSLNVDSFDIRENKRIFDDLVHDLRKQLKKPTDFSMLPLECHYLNKSALVNVIGHTPVPKKHFTLKRKPKSAAVKADLMQKSVDLSNNMKKNISPAVPVRSRGMPRKMTDTTPLKGIPSRIPSGGFRTSVLSSNVSRPTPTRPLSGRKDCAIKLLDITEQPIGYAQAKKRKRMLEMEESKRILDESQSSLNISNENISSDAAGSHTSDSIPNPTTPATPDYAAGLTALNPPTPSLVVSNNKSPIHAPSTPLQQPSTPYSQPVTPYFQAPPTPQPRTPQTPSFTPVIMGSTAKEDKSTPNTVVVLQNQTQSTTKTITSIVTVPRTQMKTQKISMAMPRSSLQMQPIDLPPEQLEEAEEMFKTANVVTNPEKLLILSFMAGSRENPCPKLGNIMTIKLSENKVTIPQKDGTCRTMNVEMHFQMNYNTGKYDCIEKCREIDTRIETKLDAKIDTNNMSPLAALAAAATTNEQFSQQHQQLAS</sequence>
<dbReference type="CDD" id="cd18773">
    <property type="entry name" value="PDC1_HK_sensor"/>
    <property type="match status" value="1"/>
</dbReference>
<dbReference type="GO" id="GO:0006364">
    <property type="term" value="P:rRNA processing"/>
    <property type="evidence" value="ECO:0007669"/>
    <property type="project" value="InterPro"/>
</dbReference>
<dbReference type="InterPro" id="IPR007319">
    <property type="entry name" value="WDR36/Utp21_C"/>
</dbReference>
<dbReference type="InterPro" id="IPR015943">
    <property type="entry name" value="WD40/YVTN_repeat-like_dom_sf"/>
</dbReference>
<keyword evidence="8" id="KW-1185">Reference proteome</keyword>
<dbReference type="PROSITE" id="PS00678">
    <property type="entry name" value="WD_REPEATS_1"/>
    <property type="match status" value="1"/>
</dbReference>
<dbReference type="Pfam" id="PF25171">
    <property type="entry name" value="Beta-prop_WDR36-Utp21_1st"/>
    <property type="match status" value="1"/>
</dbReference>
<evidence type="ECO:0000256" key="4">
    <source>
        <dbReference type="SAM" id="MobiDB-lite"/>
    </source>
</evidence>
<feature type="compositionally biased region" description="Low complexity" evidence="4">
    <location>
        <begin position="1929"/>
        <end position="1943"/>
    </location>
</feature>
<evidence type="ECO:0000256" key="2">
    <source>
        <dbReference type="ARBA" id="ARBA00022737"/>
    </source>
</evidence>
<reference evidence="7 8" key="1">
    <citation type="submission" date="2024-03" db="EMBL/GenBank/DDBJ databases">
        <title>Adaptation during the transition from Ophiocordyceps entomopathogen to insect associate is accompanied by gene loss and intensified selection.</title>
        <authorList>
            <person name="Ward C.M."/>
            <person name="Onetto C.A."/>
            <person name="Borneman A.R."/>
        </authorList>
    </citation>
    <scope>NUCLEOTIDE SEQUENCE [LARGE SCALE GENOMIC DNA]</scope>
    <source>
        <strain evidence="7">AWRI1</strain>
        <tissue evidence="7">Single Adult Female</tissue>
    </source>
</reference>
<dbReference type="EMBL" id="JBBCAQ010000006">
    <property type="protein sequence ID" value="KAK7603032.1"/>
    <property type="molecule type" value="Genomic_DNA"/>
</dbReference>
<evidence type="ECO:0000259" key="6">
    <source>
        <dbReference type="PROSITE" id="PS51838"/>
    </source>
</evidence>
<keyword evidence="1 3" id="KW-0853">WD repeat</keyword>
<feature type="domain" description="HDAg" evidence="6">
    <location>
        <begin position="1730"/>
        <end position="1900"/>
    </location>
</feature>
<feature type="repeat" description="WD" evidence="3">
    <location>
        <begin position="1364"/>
        <end position="1405"/>
    </location>
</feature>
<feature type="repeat" description="WD" evidence="3">
    <location>
        <begin position="1279"/>
        <end position="1310"/>
    </location>
</feature>
<dbReference type="InterPro" id="IPR001680">
    <property type="entry name" value="WD40_rpt"/>
</dbReference>
<dbReference type="PROSITE" id="PS51838">
    <property type="entry name" value="HDAG"/>
    <property type="match status" value="1"/>
</dbReference>